<dbReference type="Pfam" id="PF03190">
    <property type="entry name" value="Thioredox_DsbH"/>
    <property type="match status" value="1"/>
</dbReference>
<keyword evidence="2" id="KW-0732">Signal</keyword>
<dbReference type="PIRSF" id="PIRSF006402">
    <property type="entry name" value="UCP006402_thioredoxin"/>
    <property type="match status" value="1"/>
</dbReference>
<feature type="chain" id="PRO_5045331824" evidence="2">
    <location>
        <begin position="21"/>
        <end position="589"/>
    </location>
</feature>
<dbReference type="RefSeq" id="WP_311658462.1">
    <property type="nucleotide sequence ID" value="NZ_JAVRHY010000005.1"/>
</dbReference>
<evidence type="ECO:0000259" key="3">
    <source>
        <dbReference type="PROSITE" id="PS51352"/>
    </source>
</evidence>
<dbReference type="Gene3D" id="1.50.10.10">
    <property type="match status" value="1"/>
</dbReference>
<dbReference type="InterPro" id="IPR012878">
    <property type="entry name" value="Beta-AFase-like_GH127_cat"/>
</dbReference>
<feature type="signal peptide" evidence="2">
    <location>
        <begin position="1"/>
        <end position="20"/>
    </location>
</feature>
<dbReference type="SUPFAM" id="SSF52833">
    <property type="entry name" value="Thioredoxin-like"/>
    <property type="match status" value="1"/>
</dbReference>
<keyword evidence="5" id="KW-1185">Reference proteome</keyword>
<evidence type="ECO:0000313" key="4">
    <source>
        <dbReference type="EMBL" id="MDT0618365.1"/>
    </source>
</evidence>
<evidence type="ECO:0000313" key="5">
    <source>
        <dbReference type="Proteomes" id="UP001259982"/>
    </source>
</evidence>
<reference evidence="4 5" key="1">
    <citation type="submission" date="2023-09" db="EMBL/GenBank/DDBJ databases">
        <authorList>
            <person name="Rey-Velasco X."/>
        </authorList>
    </citation>
    <scope>NUCLEOTIDE SEQUENCE [LARGE SCALE GENOMIC DNA]</scope>
    <source>
        <strain evidence="4 5">P385</strain>
    </source>
</reference>
<proteinExistence type="predicted"/>
<name>A0ABU3B8L9_9GAMM</name>
<dbReference type="PROSITE" id="PS51352">
    <property type="entry name" value="THIOREDOXIN_2"/>
    <property type="match status" value="1"/>
</dbReference>
<evidence type="ECO:0000256" key="1">
    <source>
        <dbReference type="SAM" id="MobiDB-lite"/>
    </source>
</evidence>
<feature type="domain" description="Thioredoxin" evidence="3">
    <location>
        <begin position="12"/>
        <end position="137"/>
    </location>
</feature>
<sequence>MAIGRAIGGAMMLLGATAWAAPQTKDAIDWQVWSDAAFEQARAQNKPVYLYLEAVWCHWCHVMQRETFGNPAVADLLNEQVVAVRVDHDAMPDLANRYRAWGWPAQIWLTADGRELAKRSGYMPPDRFRSLVQRIADDPDSVDAEPANAVPRIAGDDGLDPAQREALTTRHLDAYDPGHGGLDLKKKFLDADSVAYDLWLARQGDAAAAKRVSQTLAGAIKLIDPVWGGAYQYSVHGNWDNPHYEKLMRTQARYLRIFSLAQQQSPDPAYQQALNDIRDYLARFLSSDDGVFFVSQDADLIKGEKAHDYFALDDADRRARGMPAIDRHRYASTNGQAIEGLAMMFAATGDEQALAMARRAADWALAVRRNEAGGFGHAAADDGPYLADNLFMARAMLELHRVTGEPTWLRRAAATADFIAATFRHDAGGFAGGAEGTGPLRPVPDIDENIATVRFFNLLSHYTGDSRYREAADHGMRYLAASDVVARRISDPGILLADRELGTDPVHVTVVSRTDNTEARGLFRRALEVPGWYRRVEWWNRERGALPNPDVTYPDLEQSAAFFCADQRCSRPQFSVAGFESLLAERLGR</sequence>
<dbReference type="InterPro" id="IPR013766">
    <property type="entry name" value="Thioredoxin_domain"/>
</dbReference>
<dbReference type="Gene3D" id="3.40.30.10">
    <property type="entry name" value="Glutaredoxin"/>
    <property type="match status" value="1"/>
</dbReference>
<dbReference type="InterPro" id="IPR004879">
    <property type="entry name" value="Ssp411-like_TRX"/>
</dbReference>
<dbReference type="PANTHER" id="PTHR42899:SF1">
    <property type="entry name" value="SPERMATOGENESIS-ASSOCIATED PROTEIN 20"/>
    <property type="match status" value="1"/>
</dbReference>
<organism evidence="4 5">
    <name type="scientific">Spectribacter acetivorans</name>
    <dbReference type="NCBI Taxonomy" id="3075603"/>
    <lineage>
        <taxon>Bacteria</taxon>
        <taxon>Pseudomonadati</taxon>
        <taxon>Pseudomonadota</taxon>
        <taxon>Gammaproteobacteria</taxon>
        <taxon>Salinisphaerales</taxon>
        <taxon>Salinisphaeraceae</taxon>
        <taxon>Spectribacter</taxon>
    </lineage>
</organism>
<dbReference type="EMBL" id="JAVRHY010000005">
    <property type="protein sequence ID" value="MDT0618365.1"/>
    <property type="molecule type" value="Genomic_DNA"/>
</dbReference>
<dbReference type="Proteomes" id="UP001259982">
    <property type="component" value="Unassembled WGS sequence"/>
</dbReference>
<dbReference type="PANTHER" id="PTHR42899">
    <property type="entry name" value="SPERMATOGENESIS-ASSOCIATED PROTEIN 20"/>
    <property type="match status" value="1"/>
</dbReference>
<dbReference type="InterPro" id="IPR008928">
    <property type="entry name" value="6-hairpin_glycosidase_sf"/>
</dbReference>
<dbReference type="SUPFAM" id="SSF48208">
    <property type="entry name" value="Six-hairpin glycosidases"/>
    <property type="match status" value="1"/>
</dbReference>
<gene>
    <name evidence="4" type="ORF">RM531_07745</name>
</gene>
<dbReference type="InterPro" id="IPR036249">
    <property type="entry name" value="Thioredoxin-like_sf"/>
</dbReference>
<dbReference type="Pfam" id="PF07944">
    <property type="entry name" value="Beta-AFase-like_GH127_cat"/>
    <property type="match status" value="1"/>
</dbReference>
<accession>A0ABU3B8L9</accession>
<evidence type="ECO:0000256" key="2">
    <source>
        <dbReference type="SAM" id="SignalP"/>
    </source>
</evidence>
<dbReference type="InterPro" id="IPR024705">
    <property type="entry name" value="Ssp411"/>
</dbReference>
<feature type="region of interest" description="Disordered" evidence="1">
    <location>
        <begin position="140"/>
        <end position="160"/>
    </location>
</feature>
<protein>
    <submittedName>
        <fullName evidence="4">DUF255 domain-containing protein</fullName>
    </submittedName>
</protein>
<dbReference type="InterPro" id="IPR012341">
    <property type="entry name" value="6hp_glycosidase-like_sf"/>
</dbReference>
<comment type="caution">
    <text evidence="4">The sequence shown here is derived from an EMBL/GenBank/DDBJ whole genome shotgun (WGS) entry which is preliminary data.</text>
</comment>